<name>A0A840X2V1_9RHOB</name>
<sequence>MTTFTDEQLTAFLDGELPADVAAEIAEALERDEVLAARLADLEVDFAPIRAAFDALTPASVPMPAPQAANDPAPPRRWLGMTVAAGLALMVGFGAGFTVPRAPEPVAPPGWLAIVASYQALYSAETIAAVQPDAATQAAEVARVAQTLGAPLTSENVTSDLLRYARGQVLDLNGQPLAQLMYQAADGTPVALCVIATAAEDAPVSSRQIGGLNAAVWREGGFAYLVIGDTDAGTIATAAEGFAAAI</sequence>
<protein>
    <submittedName>
        <fullName evidence="1">Anti-sigma factor RsiW</fullName>
    </submittedName>
</protein>
<gene>
    <name evidence="1" type="ORF">FHS89_001007</name>
</gene>
<evidence type="ECO:0000313" key="1">
    <source>
        <dbReference type="EMBL" id="MBB5514997.1"/>
    </source>
</evidence>
<accession>A0A840X2V1</accession>
<comment type="caution">
    <text evidence="1">The sequence shown here is derived from an EMBL/GenBank/DDBJ whole genome shotgun (WGS) entry which is preliminary data.</text>
</comment>
<keyword evidence="2" id="KW-1185">Reference proteome</keyword>
<organism evidence="1 2">
    <name type="scientific">Rubricella aquisinus</name>
    <dbReference type="NCBI Taxonomy" id="2028108"/>
    <lineage>
        <taxon>Bacteria</taxon>
        <taxon>Pseudomonadati</taxon>
        <taxon>Pseudomonadota</taxon>
        <taxon>Alphaproteobacteria</taxon>
        <taxon>Rhodobacterales</taxon>
        <taxon>Paracoccaceae</taxon>
        <taxon>Rubricella</taxon>
    </lineage>
</organism>
<evidence type="ECO:0000313" key="2">
    <source>
        <dbReference type="Proteomes" id="UP000553766"/>
    </source>
</evidence>
<dbReference type="Proteomes" id="UP000553766">
    <property type="component" value="Unassembled WGS sequence"/>
</dbReference>
<dbReference type="AlphaFoldDB" id="A0A840X2V1"/>
<dbReference type="RefSeq" id="WP_184009181.1">
    <property type="nucleotide sequence ID" value="NZ_JACIJS010000003.1"/>
</dbReference>
<proteinExistence type="predicted"/>
<dbReference type="EMBL" id="JACIJS010000003">
    <property type="protein sequence ID" value="MBB5514997.1"/>
    <property type="molecule type" value="Genomic_DNA"/>
</dbReference>
<reference evidence="1 2" key="1">
    <citation type="submission" date="2020-08" db="EMBL/GenBank/DDBJ databases">
        <title>Genomic Encyclopedia of Type Strains, Phase IV (KMG-IV): sequencing the most valuable type-strain genomes for metagenomic binning, comparative biology and taxonomic classification.</title>
        <authorList>
            <person name="Goeker M."/>
        </authorList>
    </citation>
    <scope>NUCLEOTIDE SEQUENCE [LARGE SCALE GENOMIC DNA]</scope>
    <source>
        <strain evidence="1 2">DSM 103377</strain>
    </source>
</reference>